<dbReference type="Proteomes" id="UP000178336">
    <property type="component" value="Unassembled WGS sequence"/>
</dbReference>
<name>A0A1F5GUN5_9BACT</name>
<comment type="caution">
    <text evidence="1">The sequence shown here is derived from an EMBL/GenBank/DDBJ whole genome shotgun (WGS) entry which is preliminary data.</text>
</comment>
<sequence>MPKSSEINRQLPLPEQPEIKDFVQNPKGQPIYFQFRRGIKKQIVINTQLIGLSEEESREGRPDPFKIISTTNGREIKLLQSERLMVYLHPSVRKLNILPPDELIKNLQISQRIRKRKTPKMQEQSLIETS</sequence>
<dbReference type="STRING" id="1797724.A3A48_00970"/>
<evidence type="ECO:0000313" key="2">
    <source>
        <dbReference type="Proteomes" id="UP000178336"/>
    </source>
</evidence>
<dbReference type="AlphaFoldDB" id="A0A1F5GUN5"/>
<protein>
    <submittedName>
        <fullName evidence="1">Uncharacterized protein</fullName>
    </submittedName>
</protein>
<evidence type="ECO:0000313" key="1">
    <source>
        <dbReference type="EMBL" id="OGD95612.1"/>
    </source>
</evidence>
<accession>A0A1F5GUN5</accession>
<dbReference type="EMBL" id="MFBN01000014">
    <property type="protein sequence ID" value="OGD95612.1"/>
    <property type="molecule type" value="Genomic_DNA"/>
</dbReference>
<gene>
    <name evidence="1" type="ORF">A3A48_00970</name>
</gene>
<proteinExistence type="predicted"/>
<organism evidence="1 2">
    <name type="scientific">Candidatus Curtissbacteria bacterium RIFCSPLOWO2_01_FULL_37_9</name>
    <dbReference type="NCBI Taxonomy" id="1797724"/>
    <lineage>
        <taxon>Bacteria</taxon>
        <taxon>Candidatus Curtissiibacteriota</taxon>
    </lineage>
</organism>
<reference evidence="1 2" key="1">
    <citation type="journal article" date="2016" name="Nat. Commun.">
        <title>Thousands of microbial genomes shed light on interconnected biogeochemical processes in an aquifer system.</title>
        <authorList>
            <person name="Anantharaman K."/>
            <person name="Brown C.T."/>
            <person name="Hug L.A."/>
            <person name="Sharon I."/>
            <person name="Castelle C.J."/>
            <person name="Probst A.J."/>
            <person name="Thomas B.C."/>
            <person name="Singh A."/>
            <person name="Wilkins M.J."/>
            <person name="Karaoz U."/>
            <person name="Brodie E.L."/>
            <person name="Williams K.H."/>
            <person name="Hubbard S.S."/>
            <person name="Banfield J.F."/>
        </authorList>
    </citation>
    <scope>NUCLEOTIDE SEQUENCE [LARGE SCALE GENOMIC DNA]</scope>
</reference>